<dbReference type="KEGG" id="cak:Caul_2934"/>
<proteinExistence type="predicted"/>
<name>B0SZY8_CAUSK</name>
<reference evidence="1" key="1">
    <citation type="submission" date="2008-01" db="EMBL/GenBank/DDBJ databases">
        <title>Complete sequence of chromosome of Caulobacter sp. K31.</title>
        <authorList>
            <consortium name="US DOE Joint Genome Institute"/>
            <person name="Copeland A."/>
            <person name="Lucas S."/>
            <person name="Lapidus A."/>
            <person name="Barry K."/>
            <person name="Glavina del Rio T."/>
            <person name="Dalin E."/>
            <person name="Tice H."/>
            <person name="Pitluck S."/>
            <person name="Bruce D."/>
            <person name="Goodwin L."/>
            <person name="Thompson L.S."/>
            <person name="Brettin T."/>
            <person name="Detter J.C."/>
            <person name="Han C."/>
            <person name="Schmutz J."/>
            <person name="Larimer F."/>
            <person name="Land M."/>
            <person name="Hauser L."/>
            <person name="Kyrpides N."/>
            <person name="Kim E."/>
            <person name="Stephens C."/>
            <person name="Richardson P."/>
        </authorList>
    </citation>
    <scope>NUCLEOTIDE SEQUENCE [LARGE SCALE GENOMIC DNA]</scope>
    <source>
        <strain evidence="1">K31</strain>
    </source>
</reference>
<accession>B0SZY8</accession>
<evidence type="ECO:0000313" key="1">
    <source>
        <dbReference type="EMBL" id="ABZ72061.1"/>
    </source>
</evidence>
<protein>
    <submittedName>
        <fullName evidence="1">Uncharacterized protein</fullName>
    </submittedName>
</protein>
<dbReference type="AlphaFoldDB" id="B0SZY8"/>
<dbReference type="STRING" id="366602.Caul_2934"/>
<gene>
    <name evidence="1" type="ordered locus">Caul_2934</name>
</gene>
<organism evidence="1">
    <name type="scientific">Caulobacter sp. (strain K31)</name>
    <dbReference type="NCBI Taxonomy" id="366602"/>
    <lineage>
        <taxon>Bacteria</taxon>
        <taxon>Pseudomonadati</taxon>
        <taxon>Pseudomonadota</taxon>
        <taxon>Alphaproteobacteria</taxon>
        <taxon>Caulobacterales</taxon>
        <taxon>Caulobacteraceae</taxon>
        <taxon>Caulobacter</taxon>
    </lineage>
</organism>
<dbReference type="HOGENOM" id="CLU_798529_0_0_5"/>
<dbReference type="EMBL" id="CP000927">
    <property type="protein sequence ID" value="ABZ72061.1"/>
    <property type="molecule type" value="Genomic_DNA"/>
</dbReference>
<sequence length="347" mass="38309">MTSRRATTLPSLLPRSLLPGGSACDWPPCILIDTLGAALLGRGGQDDEDDPLMRRARLFTWRLERAYADAAGEHIEELFSDLGVVGDDFENLGWALVEWLNVTETLVQEAEKIYGPGPGKGRLKAAQVKAVLIHVALSDDKLNIPGVPRVFRAIVVEAGVDLAIDFVVALLNENDGLWQAEPREREPVKAALSLPVLWIAAVGRWLERHSIGQWLTEALDRAVLKANPLTPALAEAVGRMRLDDRMSIRKVQENVAHVMAWVQEHRPQLAALVQLASVAVQEAEDFLTLSNDQKKAYARSLILVFLEDTGLIGDSALIRALVEWAVDWGIEFVVAVFRKRAIFAVRT</sequence>
<dbReference type="OrthoDB" id="10019686at2"/>